<name>A0ABV2NVW5_9CORY</name>
<sequence length="339" mass="35119">MPLTEWRSWAKSMKLAETVDGLLLDLDGTVWSGGKAIASAVEAIQAAGVPAAYVTNNASRSAADVAEMLRAIGLPASEDDVLTSAMVAVRLAERYLSPGDSVYVVGAESLRALVVAAGFTLAGSADDNPKVVLHGHNPETGWRELSEAALSLQRGAKYLATNLDSSLPMERGMMVGNGAMVAAVTAATGVTPEAAGKPEPAMFKQAAHDRGWVRPLAVGDRLDTDIAGGVAAGIPTLHVLTGVSGPYALIQAPPAHRPTYVGEDMRALLQTAEDLRPGAQDGFRARIDDSALVIDGGRPGATGLGALRTALDLAWQADEAPADVRAESPAAEAAIAEWW</sequence>
<gene>
    <name evidence="1" type="ORF">JOF50_000461</name>
</gene>
<dbReference type="NCBIfam" id="TIGR01460">
    <property type="entry name" value="HAD-SF-IIA"/>
    <property type="match status" value="1"/>
</dbReference>
<proteinExistence type="predicted"/>
<comment type="caution">
    <text evidence="1">The sequence shown here is derived from an EMBL/GenBank/DDBJ whole genome shotgun (WGS) entry which is preliminary data.</text>
</comment>
<evidence type="ECO:0000313" key="1">
    <source>
        <dbReference type="EMBL" id="MET3943662.1"/>
    </source>
</evidence>
<dbReference type="SUPFAM" id="SSF56784">
    <property type="entry name" value="HAD-like"/>
    <property type="match status" value="1"/>
</dbReference>
<dbReference type="Pfam" id="PF13242">
    <property type="entry name" value="Hydrolase_like"/>
    <property type="match status" value="1"/>
</dbReference>
<dbReference type="PANTHER" id="PTHR19288">
    <property type="entry name" value="4-NITROPHENYLPHOSPHATASE-RELATED"/>
    <property type="match status" value="1"/>
</dbReference>
<dbReference type="PANTHER" id="PTHR19288:SF95">
    <property type="entry name" value="D-GLYCEROL 3-PHOSPHATE PHOSPHATASE"/>
    <property type="match status" value="1"/>
</dbReference>
<dbReference type="InterPro" id="IPR036412">
    <property type="entry name" value="HAD-like_sf"/>
</dbReference>
<dbReference type="Proteomes" id="UP001549139">
    <property type="component" value="Unassembled WGS sequence"/>
</dbReference>
<organism evidence="1 2">
    <name type="scientific">Corynebacterium mucifaciens</name>
    <dbReference type="NCBI Taxonomy" id="57171"/>
    <lineage>
        <taxon>Bacteria</taxon>
        <taxon>Bacillati</taxon>
        <taxon>Actinomycetota</taxon>
        <taxon>Actinomycetes</taxon>
        <taxon>Mycobacteriales</taxon>
        <taxon>Corynebacteriaceae</taxon>
        <taxon>Corynebacterium</taxon>
    </lineage>
</organism>
<evidence type="ECO:0000313" key="2">
    <source>
        <dbReference type="Proteomes" id="UP001549139"/>
    </source>
</evidence>
<keyword evidence="1" id="KW-0378">Hydrolase</keyword>
<dbReference type="Pfam" id="PF13344">
    <property type="entry name" value="Hydrolase_6"/>
    <property type="match status" value="1"/>
</dbReference>
<reference evidence="1 2" key="1">
    <citation type="submission" date="2024-06" db="EMBL/GenBank/DDBJ databases">
        <title>Sequencing the genomes of 1000 actinobacteria strains.</title>
        <authorList>
            <person name="Klenk H.-P."/>
        </authorList>
    </citation>
    <scope>NUCLEOTIDE SEQUENCE [LARGE SCALE GENOMIC DNA]</scope>
    <source>
        <strain evidence="1 2">DSM 44265</strain>
    </source>
</reference>
<dbReference type="EC" id="3.1.3.21" evidence="1"/>
<keyword evidence="2" id="KW-1185">Reference proteome</keyword>
<dbReference type="EMBL" id="JBEPNZ010000001">
    <property type="protein sequence ID" value="MET3943662.1"/>
    <property type="molecule type" value="Genomic_DNA"/>
</dbReference>
<dbReference type="InterPro" id="IPR006357">
    <property type="entry name" value="HAD-SF_hydro_IIA"/>
</dbReference>
<accession>A0ABV2NVW5</accession>
<dbReference type="InterPro" id="IPR023214">
    <property type="entry name" value="HAD_sf"/>
</dbReference>
<protein>
    <submittedName>
        <fullName evidence="1">Glycerol 3-phosphatase-2</fullName>
        <ecNumber evidence="1">3.1.3.21</ecNumber>
    </submittedName>
</protein>
<dbReference type="Gene3D" id="3.40.50.1000">
    <property type="entry name" value="HAD superfamily/HAD-like"/>
    <property type="match status" value="2"/>
</dbReference>
<dbReference type="GO" id="GO:0016787">
    <property type="term" value="F:hydrolase activity"/>
    <property type="evidence" value="ECO:0007669"/>
    <property type="project" value="UniProtKB-KW"/>
</dbReference>